<dbReference type="GO" id="GO:0008270">
    <property type="term" value="F:zinc ion binding"/>
    <property type="evidence" value="ECO:0007669"/>
    <property type="project" value="InterPro"/>
</dbReference>
<dbReference type="CDD" id="cd00067">
    <property type="entry name" value="GAL4"/>
    <property type="match status" value="1"/>
</dbReference>
<reference evidence="9" key="1">
    <citation type="journal article" date="2017" name="Genome Biol.">
        <title>Comparative genomics reveals high biological diversity and specific adaptations in the industrially and medically important fungal genus Aspergillus.</title>
        <authorList>
            <person name="de Vries R.P."/>
            <person name="Riley R."/>
            <person name="Wiebenga A."/>
            <person name="Aguilar-Osorio G."/>
            <person name="Amillis S."/>
            <person name="Uchima C.A."/>
            <person name="Anderluh G."/>
            <person name="Asadollahi M."/>
            <person name="Askin M."/>
            <person name="Barry K."/>
            <person name="Battaglia E."/>
            <person name="Bayram O."/>
            <person name="Benocci T."/>
            <person name="Braus-Stromeyer S.A."/>
            <person name="Caldana C."/>
            <person name="Canovas D."/>
            <person name="Cerqueira G.C."/>
            <person name="Chen F."/>
            <person name="Chen W."/>
            <person name="Choi C."/>
            <person name="Clum A."/>
            <person name="Dos Santos R.A."/>
            <person name="Damasio A.R."/>
            <person name="Diallinas G."/>
            <person name="Emri T."/>
            <person name="Fekete E."/>
            <person name="Flipphi M."/>
            <person name="Freyberg S."/>
            <person name="Gallo A."/>
            <person name="Gournas C."/>
            <person name="Habgood R."/>
            <person name="Hainaut M."/>
            <person name="Harispe M.L."/>
            <person name="Henrissat B."/>
            <person name="Hilden K.S."/>
            <person name="Hope R."/>
            <person name="Hossain A."/>
            <person name="Karabika E."/>
            <person name="Karaffa L."/>
            <person name="Karanyi Z."/>
            <person name="Krasevec N."/>
            <person name="Kuo A."/>
            <person name="Kusch H."/>
            <person name="LaButti K."/>
            <person name="Lagendijk E.L."/>
            <person name="Lapidus A."/>
            <person name="Levasseur A."/>
            <person name="Lindquist E."/>
            <person name="Lipzen A."/>
            <person name="Logrieco A.F."/>
            <person name="MacCabe A."/>
            <person name="Maekelae M.R."/>
            <person name="Malavazi I."/>
            <person name="Melin P."/>
            <person name="Meyer V."/>
            <person name="Mielnichuk N."/>
            <person name="Miskei M."/>
            <person name="Molnar A.P."/>
            <person name="Mule G."/>
            <person name="Ngan C.Y."/>
            <person name="Orejas M."/>
            <person name="Orosz E."/>
            <person name="Ouedraogo J.P."/>
            <person name="Overkamp K.M."/>
            <person name="Park H.-S."/>
            <person name="Perrone G."/>
            <person name="Piumi F."/>
            <person name="Punt P.J."/>
            <person name="Ram A.F."/>
            <person name="Ramon A."/>
            <person name="Rauscher S."/>
            <person name="Record E."/>
            <person name="Riano-Pachon D.M."/>
            <person name="Robert V."/>
            <person name="Roehrig J."/>
            <person name="Ruller R."/>
            <person name="Salamov A."/>
            <person name="Salih N.S."/>
            <person name="Samson R.A."/>
            <person name="Sandor E."/>
            <person name="Sanguinetti M."/>
            <person name="Schuetze T."/>
            <person name="Sepcic K."/>
            <person name="Shelest E."/>
            <person name="Sherlock G."/>
            <person name="Sophianopoulou V."/>
            <person name="Squina F.M."/>
            <person name="Sun H."/>
            <person name="Susca A."/>
            <person name="Todd R.B."/>
            <person name="Tsang A."/>
            <person name="Unkles S.E."/>
            <person name="van de Wiele N."/>
            <person name="van Rossen-Uffink D."/>
            <person name="Oliveira J.V."/>
            <person name="Vesth T.C."/>
            <person name="Visser J."/>
            <person name="Yu J.-H."/>
            <person name="Zhou M."/>
            <person name="Andersen M.R."/>
            <person name="Archer D.B."/>
            <person name="Baker S.E."/>
            <person name="Benoit I."/>
            <person name="Brakhage A.A."/>
            <person name="Braus G.H."/>
            <person name="Fischer R."/>
            <person name="Frisvad J.C."/>
            <person name="Goldman G.H."/>
            <person name="Houbraken J."/>
            <person name="Oakley B."/>
            <person name="Pocsi I."/>
            <person name="Scazzocchio C."/>
            <person name="Seiboth B."/>
            <person name="vanKuyk P.A."/>
            <person name="Wortman J."/>
            <person name="Dyer P.S."/>
            <person name="Grigoriev I.V."/>
        </authorList>
    </citation>
    <scope>NUCLEOTIDE SEQUENCE [LARGE SCALE GENOMIC DNA]</scope>
    <source>
        <strain evidence="9">CBS 101740 / IMI 381727 / IBT 21946</strain>
    </source>
</reference>
<gene>
    <name evidence="8" type="ORF">ASPBRDRAFT_78042</name>
</gene>
<proteinExistence type="predicted"/>
<dbReference type="PROSITE" id="PS50048">
    <property type="entry name" value="ZN2_CY6_FUNGAL_2"/>
    <property type="match status" value="1"/>
</dbReference>
<dbReference type="STRING" id="767769.A0A1L9U9P0"/>
<dbReference type="OMA" id="ELQCNPA"/>
<evidence type="ECO:0000313" key="9">
    <source>
        <dbReference type="Proteomes" id="UP000184499"/>
    </source>
</evidence>
<dbReference type="SMART" id="SM00906">
    <property type="entry name" value="Fungal_trans"/>
    <property type="match status" value="1"/>
</dbReference>
<dbReference type="GO" id="GO:0003677">
    <property type="term" value="F:DNA binding"/>
    <property type="evidence" value="ECO:0007669"/>
    <property type="project" value="UniProtKB-KW"/>
</dbReference>
<sequence>MATQLVVERSACDLCHSRKVKCDRLDPCMNCVDARAQCRRSRPRRSMRPRVSRIAGLSERLSTLEQSISYSPSAIPASTQDPGNDSRNHDANHAKTDPDTSSHPPSSSVWNARPSEWNVPSHRVTESPAMVENIPAHQVCEVQRFIQQELQHNNHLPLNRRTVLESALLLVNKISASSSDSRNFSGDIKNAGDQDASELEDFTLETYLMMSMNSSPPSSSGNHFHWPDHVSAKCLEHMSLSLVEGKLDRQTSLHYRVCVYTKALFFLARFPQKHLTPWLRTHIKKTQDTYTSAVLKALDQINFVGTFSISLIQALLSGALVHQMQGNPTRGWTLTAFASQLLVTMNYHTIRIDTPVQNQDEEDARHCLFSCFYLDKMLSMLLLRPPSLPILKFDPSLLVPLDDNIPLAMIMKSMVELAQVQGAAMELVCGQHGPMDRDVLATKLGAIIQDLVSLRSVIDERCINSGHTLQVEWIATEFRYYAILTNLLHCSSKIQERPQGREECLTHARHAIETLGRLQKVLNDDNTFVGAYPMFLSWTVLFYPLTPFYLLFCNVVGTSSLEDFQLMRGTTKGLYRFMDSNPAIAKLYHLLTTFITLCAPLVEEERDSISPLYIPPDLTTVPELQSNIVLEAGMPQVDTNMYNNSARMGVVGDRVIDPMNSWTNAQMWELLGMQPSFEWVDSGNPHVNPGGYQ</sequence>
<dbReference type="PROSITE" id="PS00463">
    <property type="entry name" value="ZN2_CY6_FUNGAL_1"/>
    <property type="match status" value="1"/>
</dbReference>
<evidence type="ECO:0000256" key="5">
    <source>
        <dbReference type="ARBA" id="ARBA00023242"/>
    </source>
</evidence>
<evidence type="ECO:0000256" key="2">
    <source>
        <dbReference type="ARBA" id="ARBA00023015"/>
    </source>
</evidence>
<dbReference type="GO" id="GO:0000981">
    <property type="term" value="F:DNA-binding transcription factor activity, RNA polymerase II-specific"/>
    <property type="evidence" value="ECO:0007669"/>
    <property type="project" value="InterPro"/>
</dbReference>
<dbReference type="InterPro" id="IPR036864">
    <property type="entry name" value="Zn2-C6_fun-type_DNA-bd_sf"/>
</dbReference>
<keyword evidence="3" id="KW-0238">DNA-binding</keyword>
<keyword evidence="1" id="KW-0479">Metal-binding</keyword>
<evidence type="ECO:0000256" key="6">
    <source>
        <dbReference type="SAM" id="MobiDB-lite"/>
    </source>
</evidence>
<dbReference type="EMBL" id="KV878691">
    <property type="protein sequence ID" value="OJJ68358.1"/>
    <property type="molecule type" value="Genomic_DNA"/>
</dbReference>
<dbReference type="GO" id="GO:0009893">
    <property type="term" value="P:positive regulation of metabolic process"/>
    <property type="evidence" value="ECO:0007669"/>
    <property type="project" value="UniProtKB-ARBA"/>
</dbReference>
<evidence type="ECO:0000256" key="3">
    <source>
        <dbReference type="ARBA" id="ARBA00023125"/>
    </source>
</evidence>
<dbReference type="PANTHER" id="PTHR46910">
    <property type="entry name" value="TRANSCRIPTION FACTOR PDR1"/>
    <property type="match status" value="1"/>
</dbReference>
<evidence type="ECO:0000256" key="1">
    <source>
        <dbReference type="ARBA" id="ARBA00022723"/>
    </source>
</evidence>
<organism evidence="8 9">
    <name type="scientific">Aspergillus brasiliensis (strain CBS 101740 / IMI 381727 / IBT 21946)</name>
    <dbReference type="NCBI Taxonomy" id="767769"/>
    <lineage>
        <taxon>Eukaryota</taxon>
        <taxon>Fungi</taxon>
        <taxon>Dikarya</taxon>
        <taxon>Ascomycota</taxon>
        <taxon>Pezizomycotina</taxon>
        <taxon>Eurotiomycetes</taxon>
        <taxon>Eurotiomycetidae</taxon>
        <taxon>Eurotiales</taxon>
        <taxon>Aspergillaceae</taxon>
        <taxon>Aspergillus</taxon>
        <taxon>Aspergillus subgen. Circumdati</taxon>
    </lineage>
</organism>
<dbReference type="AlphaFoldDB" id="A0A1L9U9P0"/>
<dbReference type="GO" id="GO:0006351">
    <property type="term" value="P:DNA-templated transcription"/>
    <property type="evidence" value="ECO:0007669"/>
    <property type="project" value="InterPro"/>
</dbReference>
<dbReference type="OrthoDB" id="39175at2759"/>
<dbReference type="Gene3D" id="4.10.240.10">
    <property type="entry name" value="Zn(2)-C6 fungal-type DNA-binding domain"/>
    <property type="match status" value="1"/>
</dbReference>
<keyword evidence="4" id="KW-0804">Transcription</keyword>
<dbReference type="Proteomes" id="UP000184499">
    <property type="component" value="Unassembled WGS sequence"/>
</dbReference>
<keyword evidence="9" id="KW-1185">Reference proteome</keyword>
<dbReference type="SUPFAM" id="SSF57701">
    <property type="entry name" value="Zn2/Cys6 DNA-binding domain"/>
    <property type="match status" value="1"/>
</dbReference>
<dbReference type="Pfam" id="PF04082">
    <property type="entry name" value="Fungal_trans"/>
    <property type="match status" value="1"/>
</dbReference>
<keyword evidence="5" id="KW-0539">Nucleus</keyword>
<dbReference type="InterPro" id="IPR050987">
    <property type="entry name" value="AtrR-like"/>
</dbReference>
<dbReference type="VEuPathDB" id="FungiDB:ASPBRDRAFT_78042"/>
<dbReference type="CDD" id="cd12148">
    <property type="entry name" value="fungal_TF_MHR"/>
    <property type="match status" value="1"/>
</dbReference>
<dbReference type="GeneID" id="93581877"/>
<keyword evidence="2" id="KW-0805">Transcription regulation</keyword>
<evidence type="ECO:0000313" key="8">
    <source>
        <dbReference type="EMBL" id="OJJ68358.1"/>
    </source>
</evidence>
<protein>
    <recommendedName>
        <fullName evidence="7">Zn(2)-C6 fungal-type domain-containing protein</fullName>
    </recommendedName>
</protein>
<evidence type="ECO:0000256" key="4">
    <source>
        <dbReference type="ARBA" id="ARBA00023163"/>
    </source>
</evidence>
<feature type="region of interest" description="Disordered" evidence="6">
    <location>
        <begin position="68"/>
        <end position="114"/>
    </location>
</feature>
<feature type="domain" description="Zn(2)-C6 fungal-type" evidence="7">
    <location>
        <begin position="11"/>
        <end position="40"/>
    </location>
</feature>
<dbReference type="SMART" id="SM00066">
    <property type="entry name" value="GAL4"/>
    <property type="match status" value="1"/>
</dbReference>
<feature type="compositionally biased region" description="Basic and acidic residues" evidence="6">
    <location>
        <begin position="84"/>
        <end position="100"/>
    </location>
</feature>
<name>A0A1L9U9P0_ASPBC</name>
<evidence type="ECO:0000259" key="7">
    <source>
        <dbReference type="PROSITE" id="PS50048"/>
    </source>
</evidence>
<accession>A0A1L9U9P0</accession>
<dbReference type="InterPro" id="IPR001138">
    <property type="entry name" value="Zn2Cys6_DnaBD"/>
</dbReference>
<dbReference type="Pfam" id="PF00172">
    <property type="entry name" value="Zn_clus"/>
    <property type="match status" value="1"/>
</dbReference>
<dbReference type="InterPro" id="IPR007219">
    <property type="entry name" value="XnlR_reg_dom"/>
</dbReference>
<feature type="compositionally biased region" description="Low complexity" evidence="6">
    <location>
        <begin position="68"/>
        <end position="78"/>
    </location>
</feature>
<dbReference type="RefSeq" id="XP_067475607.1">
    <property type="nucleotide sequence ID" value="XM_067629390.1"/>
</dbReference>
<dbReference type="PANTHER" id="PTHR46910:SF5">
    <property type="entry name" value="ZN(II)2CYS6 TRANSCRIPTION FACTOR (EUROFUNG)"/>
    <property type="match status" value="1"/>
</dbReference>